<dbReference type="PRINTS" id="PR00624">
    <property type="entry name" value="HISTONEH5"/>
</dbReference>
<reference evidence="6 7" key="1">
    <citation type="submission" date="2024-08" db="EMBL/GenBank/DDBJ databases">
        <title>Gnathostoma spinigerum genome.</title>
        <authorList>
            <person name="Gonzalez-Bertolin B."/>
            <person name="Monzon S."/>
            <person name="Zaballos A."/>
            <person name="Jimenez P."/>
            <person name="Dekumyoy P."/>
            <person name="Varona S."/>
            <person name="Cuesta I."/>
            <person name="Sumanam S."/>
            <person name="Adisakwattana P."/>
            <person name="Gasser R.B."/>
            <person name="Hernandez-Gonzalez A."/>
            <person name="Young N.D."/>
            <person name="Perteguer M.J."/>
        </authorList>
    </citation>
    <scope>NUCLEOTIDE SEQUENCE [LARGE SCALE GENOMIC DNA]</scope>
    <source>
        <strain evidence="6">AL3</strain>
        <tissue evidence="6">Liver</tissue>
    </source>
</reference>
<evidence type="ECO:0000313" key="7">
    <source>
        <dbReference type="Proteomes" id="UP001608902"/>
    </source>
</evidence>
<feature type="compositionally biased region" description="Basic residues" evidence="4">
    <location>
        <begin position="58"/>
        <end position="109"/>
    </location>
</feature>
<comment type="caution">
    <text evidence="6">The sequence shown here is derived from an EMBL/GenBank/DDBJ whole genome shotgun (WGS) entry which is preliminary data.</text>
</comment>
<keyword evidence="3" id="KW-0158">Chromosome</keyword>
<evidence type="ECO:0000313" key="6">
    <source>
        <dbReference type="EMBL" id="MFH4984425.1"/>
    </source>
</evidence>
<dbReference type="GO" id="GO:0005634">
    <property type="term" value="C:nucleus"/>
    <property type="evidence" value="ECO:0007669"/>
    <property type="project" value="UniProtKB-SubCell"/>
</dbReference>
<dbReference type="InterPro" id="IPR036390">
    <property type="entry name" value="WH_DNA-bd_sf"/>
</dbReference>
<dbReference type="SUPFAM" id="SSF46785">
    <property type="entry name" value="Winged helix' DNA-binding domain"/>
    <property type="match status" value="1"/>
</dbReference>
<evidence type="ECO:0000256" key="1">
    <source>
        <dbReference type="ARBA" id="ARBA00023125"/>
    </source>
</evidence>
<feature type="region of interest" description="Disordered" evidence="4">
    <location>
        <begin position="50"/>
        <end position="109"/>
    </location>
</feature>
<dbReference type="Gene3D" id="1.10.10.10">
    <property type="entry name" value="Winged helix-like DNA-binding domain superfamily/Winged helix DNA-binding domain"/>
    <property type="match status" value="1"/>
</dbReference>
<dbReference type="Proteomes" id="UP001608902">
    <property type="component" value="Unassembled WGS sequence"/>
</dbReference>
<organism evidence="6 7">
    <name type="scientific">Gnathostoma spinigerum</name>
    <dbReference type="NCBI Taxonomy" id="75299"/>
    <lineage>
        <taxon>Eukaryota</taxon>
        <taxon>Metazoa</taxon>
        <taxon>Ecdysozoa</taxon>
        <taxon>Nematoda</taxon>
        <taxon>Chromadorea</taxon>
        <taxon>Rhabditida</taxon>
        <taxon>Spirurina</taxon>
        <taxon>Gnathostomatomorpha</taxon>
        <taxon>Gnathostomatoidea</taxon>
        <taxon>Gnathostomatidae</taxon>
        <taxon>Gnathostoma</taxon>
    </lineage>
</organism>
<evidence type="ECO:0000256" key="3">
    <source>
        <dbReference type="RuleBase" id="RU003894"/>
    </source>
</evidence>
<dbReference type="AlphaFoldDB" id="A0ABD6EWV4"/>
<dbReference type="Pfam" id="PF00538">
    <property type="entry name" value="Linker_histone"/>
    <property type="match status" value="1"/>
</dbReference>
<evidence type="ECO:0000256" key="4">
    <source>
        <dbReference type="SAM" id="MobiDB-lite"/>
    </source>
</evidence>
<evidence type="ECO:0000259" key="5">
    <source>
        <dbReference type="Pfam" id="PF00538"/>
    </source>
</evidence>
<accession>A0ABD6EWV4</accession>
<dbReference type="InterPro" id="IPR005819">
    <property type="entry name" value="H1/H5"/>
</dbReference>
<name>A0ABD6EWV4_9BILA</name>
<comment type="subcellular location">
    <subcellularLocation>
        <location evidence="3">Nucleus</location>
    </subcellularLocation>
</comment>
<gene>
    <name evidence="6" type="ORF">AB6A40_011134</name>
</gene>
<keyword evidence="2 3" id="KW-0539">Nucleus</keyword>
<keyword evidence="7" id="KW-1185">Reference proteome</keyword>
<sequence length="109" mass="11190">MYCATPQSCLVGSRLKIALKKGVAAGALKQVKGTGATGSFRLVQNVAVKKPKASGAAKPKKAAAAKKPKAKSSKKVVKAKKPKSPKKAAVKSKVAKPRVSKLKVKKAAA</sequence>
<protein>
    <recommendedName>
        <fullName evidence="5">H15 domain-containing protein</fullName>
    </recommendedName>
</protein>
<dbReference type="InterPro" id="IPR036388">
    <property type="entry name" value="WH-like_DNA-bd_sf"/>
</dbReference>
<dbReference type="EMBL" id="JBGFUD010017484">
    <property type="protein sequence ID" value="MFH4984425.1"/>
    <property type="molecule type" value="Genomic_DNA"/>
</dbReference>
<keyword evidence="1 3" id="KW-0238">DNA-binding</keyword>
<dbReference type="InterPro" id="IPR005818">
    <property type="entry name" value="Histone_H1/H5_H15"/>
</dbReference>
<evidence type="ECO:0000256" key="2">
    <source>
        <dbReference type="ARBA" id="ARBA00023242"/>
    </source>
</evidence>
<proteinExistence type="inferred from homology"/>
<dbReference type="GO" id="GO:0003677">
    <property type="term" value="F:DNA binding"/>
    <property type="evidence" value="ECO:0007669"/>
    <property type="project" value="UniProtKB-KW"/>
</dbReference>
<comment type="similarity">
    <text evidence="3">Belongs to the histone H1/H5 family.</text>
</comment>
<feature type="domain" description="H15" evidence="5">
    <location>
        <begin position="13"/>
        <end position="42"/>
    </location>
</feature>